<dbReference type="InterPro" id="IPR001296">
    <property type="entry name" value="Glyco_trans_1"/>
</dbReference>
<evidence type="ECO:0000313" key="6">
    <source>
        <dbReference type="EMBL" id="NKY22878.1"/>
    </source>
</evidence>
<evidence type="ECO:0000313" key="7">
    <source>
        <dbReference type="Proteomes" id="UP000581206"/>
    </source>
</evidence>
<evidence type="ECO:0000259" key="5">
    <source>
        <dbReference type="Pfam" id="PF13439"/>
    </source>
</evidence>
<dbReference type="InterPro" id="IPR028098">
    <property type="entry name" value="Glyco_trans_4-like_N"/>
</dbReference>
<dbReference type="AlphaFoldDB" id="A0A7X6KVG9"/>
<dbReference type="SUPFAM" id="SSF53756">
    <property type="entry name" value="UDP-Glycosyltransferase/glycogen phosphorylase"/>
    <property type="match status" value="1"/>
</dbReference>
<keyword evidence="2" id="KW-0328">Glycosyltransferase</keyword>
<evidence type="ECO:0000256" key="1">
    <source>
        <dbReference type="ARBA" id="ARBA00021292"/>
    </source>
</evidence>
<dbReference type="EMBL" id="JAAXOX010000004">
    <property type="protein sequence ID" value="NKY22878.1"/>
    <property type="molecule type" value="Genomic_DNA"/>
</dbReference>
<proteinExistence type="predicted"/>
<dbReference type="PANTHER" id="PTHR45947">
    <property type="entry name" value="SULFOQUINOVOSYL TRANSFERASE SQD2"/>
    <property type="match status" value="1"/>
</dbReference>
<dbReference type="InterPro" id="IPR050194">
    <property type="entry name" value="Glycosyltransferase_grp1"/>
</dbReference>
<sequence>MTAPLRICVIAPLRFPIRRPHAGGLESAVWNEVRELRARGHRVSLIAVAGSDFLDDGPPEFVLPALAWPEGMRPTDSTYPPDYLTRSVPALDRALDLVREHADRFDVIANHCLHGLPLRRSAELGVPMVCTLHTPLEPELVDAVARAGAVRFLAVSEHTRDQWRAAGVDATVLPNGIAAQAWPLGPGGDGLVWSGRIVPEKAPHLAIAVARSLGMPLTLAGRIGDREYAEQVVLPRVGGQVRYAGLLDQPALAELIGASACSLSTPAWAEPFGLVGPEALMCGTPVAAFGTGGITEIARRSAGMIAVPPGDVAALAEAAGHLVAHTRPADRARIRSAALATWSLDARTDALERIFTELITGPRPTVELSA</sequence>
<evidence type="ECO:0000256" key="3">
    <source>
        <dbReference type="ARBA" id="ARBA00022679"/>
    </source>
</evidence>
<feature type="domain" description="Glycosyl transferase family 1" evidence="4">
    <location>
        <begin position="192"/>
        <end position="326"/>
    </location>
</feature>
<dbReference type="GO" id="GO:1901137">
    <property type="term" value="P:carbohydrate derivative biosynthetic process"/>
    <property type="evidence" value="ECO:0007669"/>
    <property type="project" value="UniProtKB-ARBA"/>
</dbReference>
<accession>A0A7X6KVG9</accession>
<organism evidence="6 7">
    <name type="scientific">Cellulomonas denverensis</name>
    <dbReference type="NCBI Taxonomy" id="264297"/>
    <lineage>
        <taxon>Bacteria</taxon>
        <taxon>Bacillati</taxon>
        <taxon>Actinomycetota</taxon>
        <taxon>Actinomycetes</taxon>
        <taxon>Micrococcales</taxon>
        <taxon>Cellulomonadaceae</taxon>
        <taxon>Cellulomonas</taxon>
    </lineage>
</organism>
<keyword evidence="7" id="KW-1185">Reference proteome</keyword>
<protein>
    <recommendedName>
        <fullName evidence="1">D-inositol 3-phosphate glycosyltransferase</fullName>
    </recommendedName>
</protein>
<comment type="caution">
    <text evidence="6">The sequence shown here is derived from an EMBL/GenBank/DDBJ whole genome shotgun (WGS) entry which is preliminary data.</text>
</comment>
<evidence type="ECO:0000259" key="4">
    <source>
        <dbReference type="Pfam" id="PF00534"/>
    </source>
</evidence>
<keyword evidence="3 6" id="KW-0808">Transferase</keyword>
<evidence type="ECO:0000256" key="2">
    <source>
        <dbReference type="ARBA" id="ARBA00022676"/>
    </source>
</evidence>
<dbReference type="Pfam" id="PF00534">
    <property type="entry name" value="Glycos_transf_1"/>
    <property type="match status" value="1"/>
</dbReference>
<name>A0A7X6KVG9_9CELL</name>
<dbReference type="GO" id="GO:0016757">
    <property type="term" value="F:glycosyltransferase activity"/>
    <property type="evidence" value="ECO:0007669"/>
    <property type="project" value="UniProtKB-KW"/>
</dbReference>
<dbReference type="Proteomes" id="UP000581206">
    <property type="component" value="Unassembled WGS sequence"/>
</dbReference>
<gene>
    <name evidence="6" type="ORF">HGA03_09400</name>
</gene>
<reference evidence="6 7" key="1">
    <citation type="submission" date="2020-04" db="EMBL/GenBank/DDBJ databases">
        <title>MicrobeNet Type strains.</title>
        <authorList>
            <person name="Nicholson A.C."/>
        </authorList>
    </citation>
    <scope>NUCLEOTIDE SEQUENCE [LARGE SCALE GENOMIC DNA]</scope>
    <source>
        <strain evidence="6 7">ATCC BAA-788</strain>
    </source>
</reference>
<dbReference type="RefSeq" id="WP_168630016.1">
    <property type="nucleotide sequence ID" value="NZ_BONL01000001.1"/>
</dbReference>
<dbReference type="PANTHER" id="PTHR45947:SF3">
    <property type="entry name" value="SULFOQUINOVOSYL TRANSFERASE SQD2"/>
    <property type="match status" value="1"/>
</dbReference>
<feature type="domain" description="Glycosyltransferase subfamily 4-like N-terminal" evidence="5">
    <location>
        <begin position="23"/>
        <end position="177"/>
    </location>
</feature>
<dbReference type="Gene3D" id="3.40.50.2000">
    <property type="entry name" value="Glycogen Phosphorylase B"/>
    <property type="match status" value="2"/>
</dbReference>
<dbReference type="Pfam" id="PF13439">
    <property type="entry name" value="Glyco_transf_4"/>
    <property type="match status" value="1"/>
</dbReference>